<evidence type="ECO:0000256" key="5">
    <source>
        <dbReference type="ARBA" id="ARBA00023098"/>
    </source>
</evidence>
<evidence type="ECO:0000313" key="9">
    <source>
        <dbReference type="EMBL" id="TYL78044.1"/>
    </source>
</evidence>
<dbReference type="GO" id="GO:0005506">
    <property type="term" value="F:iron ion binding"/>
    <property type="evidence" value="ECO:0007669"/>
    <property type="project" value="InterPro"/>
</dbReference>
<dbReference type="EMBL" id="VSSR01000051">
    <property type="protein sequence ID" value="TYL78044.1"/>
    <property type="molecule type" value="Genomic_DNA"/>
</dbReference>
<dbReference type="PANTHER" id="PTHR21624">
    <property type="entry name" value="STEROL DESATURASE-RELATED PROTEIN"/>
    <property type="match status" value="1"/>
</dbReference>
<dbReference type="GO" id="GO:0006643">
    <property type="term" value="P:membrane lipid metabolic process"/>
    <property type="evidence" value="ECO:0007669"/>
    <property type="project" value="TreeGrafter"/>
</dbReference>
<evidence type="ECO:0000259" key="8">
    <source>
        <dbReference type="Pfam" id="PF04116"/>
    </source>
</evidence>
<dbReference type="OrthoDB" id="9770329at2"/>
<gene>
    <name evidence="9" type="ORF">FXB38_28655</name>
</gene>
<comment type="caution">
    <text evidence="9">The sequence shown here is derived from an EMBL/GenBank/DDBJ whole genome shotgun (WGS) entry which is preliminary data.</text>
</comment>
<dbReference type="GO" id="GO:0012505">
    <property type="term" value="C:endomembrane system"/>
    <property type="evidence" value="ECO:0007669"/>
    <property type="project" value="UniProtKB-SubCell"/>
</dbReference>
<dbReference type="Proteomes" id="UP000324853">
    <property type="component" value="Unassembled WGS sequence"/>
</dbReference>
<keyword evidence="6 7" id="KW-0472">Membrane</keyword>
<evidence type="ECO:0000256" key="4">
    <source>
        <dbReference type="ARBA" id="ARBA00023002"/>
    </source>
</evidence>
<feature type="transmembrane region" description="Helical" evidence="7">
    <location>
        <begin position="51"/>
        <end position="70"/>
    </location>
</feature>
<name>A0A5S4WB73_9BRAD</name>
<evidence type="ECO:0000256" key="2">
    <source>
        <dbReference type="ARBA" id="ARBA00022692"/>
    </source>
</evidence>
<proteinExistence type="predicted"/>
<dbReference type="GO" id="GO:0050479">
    <property type="term" value="F:glyceryl-ether monooxygenase activity"/>
    <property type="evidence" value="ECO:0007669"/>
    <property type="project" value="TreeGrafter"/>
</dbReference>
<keyword evidence="5" id="KW-0443">Lipid metabolism</keyword>
<dbReference type="Pfam" id="PF04116">
    <property type="entry name" value="FA_hydroxylase"/>
    <property type="match status" value="1"/>
</dbReference>
<sequence>MKPLISVLQFSLPAVIVIATLEGLVLALVMRRDYNWRAYLASLVDALGRQYLVYTLLPLSIAQPLVDLAWSHRLFTIPLNSVLSVVVLVIAQDFSYYWFHRASHRVRWFWATHAIHHSSNEFNLAASYRFGWTGRLTGAAIFYVPMIWLGFAQGPVFIAAGVNLLYQFWLHAEWIPKLGWLEYVLNTPSHHRVHHACNAEYLDRNYGGIFIVFDRMFGTFVAERDDLPCNYGLVKPLRSNNPVVIAFHEWAALGRDLWRSPTWRGRFACLIGPPGDGPAMSVVTTPTARDAGQNVDVAVG</sequence>
<dbReference type="RefSeq" id="WP_148754279.1">
    <property type="nucleotide sequence ID" value="NZ_VSSR01000051.1"/>
</dbReference>
<dbReference type="PANTHER" id="PTHR21624:SF1">
    <property type="entry name" value="ALKYLGLYCEROL MONOOXYGENASE"/>
    <property type="match status" value="1"/>
</dbReference>
<accession>A0A5S4WB73</accession>
<reference evidence="9 10" key="1">
    <citation type="submission" date="2019-08" db="EMBL/GenBank/DDBJ databases">
        <title>Bradyrhizobium hipponensis sp. nov., a rhizobium isolated from a Lupinus angustifolius root nodule in Tunisia.</title>
        <authorList>
            <person name="Off K."/>
            <person name="Rejili M."/>
            <person name="Mars M."/>
            <person name="Brachmann A."/>
            <person name="Marin M."/>
        </authorList>
    </citation>
    <scope>NUCLEOTIDE SEQUENCE [LARGE SCALE GENOMIC DNA]</scope>
    <source>
        <strain evidence="9 10">CTAW11</strain>
    </source>
</reference>
<dbReference type="GO" id="GO:0016020">
    <property type="term" value="C:membrane"/>
    <property type="evidence" value="ECO:0007669"/>
    <property type="project" value="GOC"/>
</dbReference>
<evidence type="ECO:0000256" key="1">
    <source>
        <dbReference type="ARBA" id="ARBA00004127"/>
    </source>
</evidence>
<dbReference type="InterPro" id="IPR051689">
    <property type="entry name" value="Sterol_desaturase/TMEM195"/>
</dbReference>
<keyword evidence="10" id="KW-1185">Reference proteome</keyword>
<organism evidence="9 10">
    <name type="scientific">Bradyrhizobium cytisi</name>
    <dbReference type="NCBI Taxonomy" id="515489"/>
    <lineage>
        <taxon>Bacteria</taxon>
        <taxon>Pseudomonadati</taxon>
        <taxon>Pseudomonadota</taxon>
        <taxon>Alphaproteobacteria</taxon>
        <taxon>Hyphomicrobiales</taxon>
        <taxon>Nitrobacteraceae</taxon>
        <taxon>Bradyrhizobium</taxon>
    </lineage>
</organism>
<keyword evidence="2 7" id="KW-0812">Transmembrane</keyword>
<keyword evidence="4" id="KW-0560">Oxidoreductase</keyword>
<feature type="domain" description="Fatty acid hydroxylase" evidence="8">
    <location>
        <begin position="85"/>
        <end position="219"/>
    </location>
</feature>
<evidence type="ECO:0000256" key="7">
    <source>
        <dbReference type="SAM" id="Phobius"/>
    </source>
</evidence>
<protein>
    <submittedName>
        <fullName evidence="9">Sterol desaturase family protein</fullName>
    </submittedName>
</protein>
<evidence type="ECO:0000313" key="10">
    <source>
        <dbReference type="Proteomes" id="UP000324853"/>
    </source>
</evidence>
<evidence type="ECO:0000256" key="6">
    <source>
        <dbReference type="ARBA" id="ARBA00023136"/>
    </source>
</evidence>
<feature type="transmembrane region" description="Helical" evidence="7">
    <location>
        <begin position="82"/>
        <end position="99"/>
    </location>
</feature>
<dbReference type="GO" id="GO:0008610">
    <property type="term" value="P:lipid biosynthetic process"/>
    <property type="evidence" value="ECO:0007669"/>
    <property type="project" value="InterPro"/>
</dbReference>
<comment type="subcellular location">
    <subcellularLocation>
        <location evidence="1">Endomembrane system</location>
        <topology evidence="1">Multi-pass membrane protein</topology>
    </subcellularLocation>
</comment>
<evidence type="ECO:0000256" key="3">
    <source>
        <dbReference type="ARBA" id="ARBA00022989"/>
    </source>
</evidence>
<dbReference type="InterPro" id="IPR006694">
    <property type="entry name" value="Fatty_acid_hydroxylase"/>
</dbReference>
<dbReference type="AlphaFoldDB" id="A0A5S4WB73"/>
<keyword evidence="3 7" id="KW-1133">Transmembrane helix</keyword>
<feature type="transmembrane region" description="Helical" evidence="7">
    <location>
        <begin position="140"/>
        <end position="166"/>
    </location>
</feature>